<feature type="transmembrane region" description="Helical" evidence="1">
    <location>
        <begin position="21"/>
        <end position="40"/>
    </location>
</feature>
<protein>
    <submittedName>
        <fullName evidence="3">DUF1624 domain-containing protein</fullName>
    </submittedName>
</protein>
<feature type="transmembrane region" description="Helical" evidence="1">
    <location>
        <begin position="166"/>
        <end position="184"/>
    </location>
</feature>
<evidence type="ECO:0000313" key="3">
    <source>
        <dbReference type="EMBL" id="HIY96928.1"/>
    </source>
</evidence>
<sequence length="306" mass="34323">MTRRYAGRQKDRFWEIDFLRGLCVSLMIVDHLMFCLYDILPFVNEMFGTNLFAGAEQVGRWYWTWDLRILVRQVVITTFFMLCGVSCTLTRGNFRRGILLAIVAAGITAVTSVVENDFGLQGATVLFGVIHMIAAGVFLYAFVDNAAVAVGDALGNGKISRIARDALRFLPALVGIGFLIYYFTQCSYVTYENGIWTIHETVRSLGDVEKDKFLSIFVYIDPNEFNFGRYSGDYFPILPFAALILVGGALGRLIYHTRAKYALSRLDGAWNSGICFIGRHAAFIYVAHMVVIPVLLFVGAWISSLF</sequence>
<dbReference type="InterPro" id="IPR012429">
    <property type="entry name" value="HGSNAT_cat"/>
</dbReference>
<feature type="transmembrane region" description="Helical" evidence="1">
    <location>
        <begin position="126"/>
        <end position="154"/>
    </location>
</feature>
<feature type="transmembrane region" description="Helical" evidence="1">
    <location>
        <begin position="282"/>
        <end position="302"/>
    </location>
</feature>
<keyword evidence="1" id="KW-1133">Transmembrane helix</keyword>
<feature type="transmembrane region" description="Helical" evidence="1">
    <location>
        <begin position="97"/>
        <end position="114"/>
    </location>
</feature>
<accession>A0A9D1ZWT5</accession>
<dbReference type="Proteomes" id="UP000886750">
    <property type="component" value="Unassembled WGS sequence"/>
</dbReference>
<feature type="domain" description="Heparan-alpha-glucosaminide N-acetyltransferase catalytic" evidence="2">
    <location>
        <begin position="12"/>
        <end position="143"/>
    </location>
</feature>
<dbReference type="EMBL" id="DXCQ01000034">
    <property type="protein sequence ID" value="HIY96928.1"/>
    <property type="molecule type" value="Genomic_DNA"/>
</dbReference>
<proteinExistence type="predicted"/>
<feature type="transmembrane region" description="Helical" evidence="1">
    <location>
        <begin position="234"/>
        <end position="255"/>
    </location>
</feature>
<reference evidence="3" key="1">
    <citation type="journal article" date="2021" name="PeerJ">
        <title>Extensive microbial diversity within the chicken gut microbiome revealed by metagenomics and culture.</title>
        <authorList>
            <person name="Gilroy R."/>
            <person name="Ravi A."/>
            <person name="Getino M."/>
            <person name="Pursley I."/>
            <person name="Horton D.L."/>
            <person name="Alikhan N.F."/>
            <person name="Baker D."/>
            <person name="Gharbi K."/>
            <person name="Hall N."/>
            <person name="Watson M."/>
            <person name="Adriaenssens E.M."/>
            <person name="Foster-Nyarko E."/>
            <person name="Jarju S."/>
            <person name="Secka A."/>
            <person name="Antonio M."/>
            <person name="Oren A."/>
            <person name="Chaudhuri R.R."/>
            <person name="La Ragione R."/>
            <person name="Hildebrand F."/>
            <person name="Pallen M.J."/>
        </authorList>
    </citation>
    <scope>NUCLEOTIDE SEQUENCE</scope>
    <source>
        <strain evidence="3">1345</strain>
    </source>
</reference>
<gene>
    <name evidence="3" type="ORF">H9729_04500</name>
</gene>
<dbReference type="AlphaFoldDB" id="A0A9D1ZWT5"/>
<feature type="transmembrane region" description="Helical" evidence="1">
    <location>
        <begin position="69"/>
        <end position="90"/>
    </location>
</feature>
<feature type="domain" description="Heparan-alpha-glucosaminide N-acetyltransferase catalytic" evidence="2">
    <location>
        <begin position="229"/>
        <end position="289"/>
    </location>
</feature>
<name>A0A9D1ZWT5_9FIRM</name>
<keyword evidence="1" id="KW-0812">Transmembrane</keyword>
<dbReference type="Pfam" id="PF07786">
    <property type="entry name" value="HGSNAT_cat"/>
    <property type="match status" value="2"/>
</dbReference>
<organism evidence="3 4">
    <name type="scientific">Candidatus Borkfalkia excrementigallinarum</name>
    <dbReference type="NCBI Taxonomy" id="2838506"/>
    <lineage>
        <taxon>Bacteria</taxon>
        <taxon>Bacillati</taxon>
        <taxon>Bacillota</taxon>
        <taxon>Clostridia</taxon>
        <taxon>Christensenellales</taxon>
        <taxon>Christensenellaceae</taxon>
        <taxon>Candidatus Borkfalkia</taxon>
    </lineage>
</organism>
<keyword evidence="1" id="KW-0472">Membrane</keyword>
<reference evidence="3" key="2">
    <citation type="submission" date="2021-04" db="EMBL/GenBank/DDBJ databases">
        <authorList>
            <person name="Gilroy R."/>
        </authorList>
    </citation>
    <scope>NUCLEOTIDE SEQUENCE</scope>
    <source>
        <strain evidence="3">1345</strain>
    </source>
</reference>
<evidence type="ECO:0000313" key="4">
    <source>
        <dbReference type="Proteomes" id="UP000886750"/>
    </source>
</evidence>
<comment type="caution">
    <text evidence="3">The sequence shown here is derived from an EMBL/GenBank/DDBJ whole genome shotgun (WGS) entry which is preliminary data.</text>
</comment>
<evidence type="ECO:0000256" key="1">
    <source>
        <dbReference type="SAM" id="Phobius"/>
    </source>
</evidence>
<evidence type="ECO:0000259" key="2">
    <source>
        <dbReference type="Pfam" id="PF07786"/>
    </source>
</evidence>